<dbReference type="SMART" id="SM00448">
    <property type="entry name" value="REC"/>
    <property type="match status" value="1"/>
</dbReference>
<dbReference type="GO" id="GO:0045893">
    <property type="term" value="P:positive regulation of DNA-templated transcription"/>
    <property type="evidence" value="ECO:0007669"/>
    <property type="project" value="UniProtKB-ARBA"/>
</dbReference>
<dbReference type="OrthoDB" id="116118at2"/>
<keyword evidence="4" id="KW-0902">Two-component regulatory system</keyword>
<evidence type="ECO:0000256" key="2">
    <source>
        <dbReference type="ARBA" id="ARBA00022490"/>
    </source>
</evidence>
<dbReference type="InterPro" id="IPR001789">
    <property type="entry name" value="Sig_transdc_resp-reg_receiver"/>
</dbReference>
<keyword evidence="3 8" id="KW-0597">Phosphoprotein</keyword>
<dbReference type="InterPro" id="IPR036388">
    <property type="entry name" value="WH-like_DNA-bd_sf"/>
</dbReference>
<dbReference type="GO" id="GO:0000987">
    <property type="term" value="F:cis-regulatory region sequence-specific DNA binding"/>
    <property type="evidence" value="ECO:0007669"/>
    <property type="project" value="UniProtKB-ARBA"/>
</dbReference>
<evidence type="ECO:0000256" key="4">
    <source>
        <dbReference type="ARBA" id="ARBA00023012"/>
    </source>
</evidence>
<dbReference type="PANTHER" id="PTHR48111:SF28">
    <property type="entry name" value="TRANSCRIPTIONAL REGULATORY PROTEIN TCRX-RELATED"/>
    <property type="match status" value="1"/>
</dbReference>
<protein>
    <submittedName>
        <fullName evidence="12">Two-component system, OmpR family, response regulator</fullName>
    </submittedName>
</protein>
<dbReference type="PROSITE" id="PS51755">
    <property type="entry name" value="OMPR_PHOB"/>
    <property type="match status" value="1"/>
</dbReference>
<dbReference type="GO" id="GO:0005829">
    <property type="term" value="C:cytosol"/>
    <property type="evidence" value="ECO:0007669"/>
    <property type="project" value="TreeGrafter"/>
</dbReference>
<dbReference type="PANTHER" id="PTHR48111">
    <property type="entry name" value="REGULATOR OF RPOS"/>
    <property type="match status" value="1"/>
</dbReference>
<feature type="DNA-binding region" description="OmpR/PhoB-type" evidence="9">
    <location>
        <begin position="133"/>
        <end position="228"/>
    </location>
</feature>
<keyword evidence="13" id="KW-1185">Reference proteome</keyword>
<evidence type="ECO:0000313" key="12">
    <source>
        <dbReference type="EMBL" id="SIR92256.1"/>
    </source>
</evidence>
<dbReference type="GO" id="GO:0042802">
    <property type="term" value="F:identical protein binding"/>
    <property type="evidence" value="ECO:0007669"/>
    <property type="project" value="UniProtKB-ARBA"/>
</dbReference>
<dbReference type="STRING" id="58117.SAMN05421833_119173"/>
<dbReference type="RefSeq" id="WP_030510292.1">
    <property type="nucleotide sequence ID" value="NZ_CP192071.1"/>
</dbReference>
<keyword evidence="6 9" id="KW-0238">DNA-binding</keyword>
<dbReference type="Gene3D" id="1.10.10.10">
    <property type="entry name" value="Winged helix-like DNA-binding domain superfamily/Winged helix DNA-binding domain"/>
    <property type="match status" value="1"/>
</dbReference>
<feature type="modified residue" description="4-aspartylphosphate" evidence="8">
    <location>
        <position position="54"/>
    </location>
</feature>
<dbReference type="EMBL" id="FTNI01000019">
    <property type="protein sequence ID" value="SIR92256.1"/>
    <property type="molecule type" value="Genomic_DNA"/>
</dbReference>
<dbReference type="Pfam" id="PF00486">
    <property type="entry name" value="Trans_reg_C"/>
    <property type="match status" value="1"/>
</dbReference>
<feature type="domain" description="Response regulatory" evidence="10">
    <location>
        <begin position="5"/>
        <end position="119"/>
    </location>
</feature>
<gene>
    <name evidence="12" type="ORF">SAMN05421833_119173</name>
</gene>
<dbReference type="InterPro" id="IPR039420">
    <property type="entry name" value="WalR-like"/>
</dbReference>
<dbReference type="Pfam" id="PF00072">
    <property type="entry name" value="Response_reg"/>
    <property type="match status" value="1"/>
</dbReference>
<evidence type="ECO:0000259" key="10">
    <source>
        <dbReference type="PROSITE" id="PS50110"/>
    </source>
</evidence>
<dbReference type="PROSITE" id="PS50110">
    <property type="entry name" value="RESPONSE_REGULATORY"/>
    <property type="match status" value="1"/>
</dbReference>
<keyword evidence="2" id="KW-0963">Cytoplasm</keyword>
<sequence>MSETRILVVEDEPNIRDVVEVALRFHGFRVTAVGTGAAALGEVLRDQPDLVVLDVMLPDIDGFEVCRRIRAGGVHPPVIFLTARDAVADTVRGLTLGGDDYVTKPFSVEALVARIRAVLRRTTVPAAAERADGPILRVADLELDEARWEVRRGGVPVELSPTEFRLLAFLMSNAGLVLTKRRLLEEVWGYGGSSQVLETYISYLRRKLDPLGPPLIHTQRGIGYALRPPQDS</sequence>
<evidence type="ECO:0000256" key="7">
    <source>
        <dbReference type="ARBA" id="ARBA00023163"/>
    </source>
</evidence>
<dbReference type="GO" id="GO:0000156">
    <property type="term" value="F:phosphorelay response regulator activity"/>
    <property type="evidence" value="ECO:0007669"/>
    <property type="project" value="TreeGrafter"/>
</dbReference>
<evidence type="ECO:0000256" key="3">
    <source>
        <dbReference type="ARBA" id="ARBA00022553"/>
    </source>
</evidence>
<evidence type="ECO:0000256" key="6">
    <source>
        <dbReference type="ARBA" id="ARBA00023125"/>
    </source>
</evidence>
<dbReference type="InterPro" id="IPR001867">
    <property type="entry name" value="OmpR/PhoB-type_DNA-bd"/>
</dbReference>
<evidence type="ECO:0000256" key="1">
    <source>
        <dbReference type="ARBA" id="ARBA00004496"/>
    </source>
</evidence>
<dbReference type="Proteomes" id="UP000186096">
    <property type="component" value="Unassembled WGS sequence"/>
</dbReference>
<dbReference type="FunFam" id="3.40.50.2300:FF:000021">
    <property type="entry name" value="Two-component system response regulator KdpE"/>
    <property type="match status" value="1"/>
</dbReference>
<dbReference type="Gene3D" id="6.10.250.690">
    <property type="match status" value="1"/>
</dbReference>
<keyword evidence="7" id="KW-0804">Transcription</keyword>
<dbReference type="AlphaFoldDB" id="A0A1N7EVZ0"/>
<comment type="subcellular location">
    <subcellularLocation>
        <location evidence="1">Cytoplasm</location>
    </subcellularLocation>
</comment>
<dbReference type="InterPro" id="IPR011006">
    <property type="entry name" value="CheY-like_superfamily"/>
</dbReference>
<dbReference type="CDD" id="cd00383">
    <property type="entry name" value="trans_reg_C"/>
    <property type="match status" value="1"/>
</dbReference>
<evidence type="ECO:0000256" key="9">
    <source>
        <dbReference type="PROSITE-ProRule" id="PRU01091"/>
    </source>
</evidence>
<dbReference type="Gene3D" id="3.40.50.2300">
    <property type="match status" value="1"/>
</dbReference>
<dbReference type="GO" id="GO:0032993">
    <property type="term" value="C:protein-DNA complex"/>
    <property type="evidence" value="ECO:0007669"/>
    <property type="project" value="TreeGrafter"/>
</dbReference>
<accession>A0A1N7EVZ0</accession>
<evidence type="ECO:0000256" key="8">
    <source>
        <dbReference type="PROSITE-ProRule" id="PRU00169"/>
    </source>
</evidence>
<keyword evidence="5" id="KW-0805">Transcription regulation</keyword>
<proteinExistence type="predicted"/>
<feature type="domain" description="OmpR/PhoB-type" evidence="11">
    <location>
        <begin position="133"/>
        <end position="228"/>
    </location>
</feature>
<dbReference type="SUPFAM" id="SSF52172">
    <property type="entry name" value="CheY-like"/>
    <property type="match status" value="1"/>
</dbReference>
<evidence type="ECO:0000256" key="5">
    <source>
        <dbReference type="ARBA" id="ARBA00023015"/>
    </source>
</evidence>
<dbReference type="GeneID" id="97500672"/>
<organism evidence="12 13">
    <name type="scientific">Microbispora rosea</name>
    <dbReference type="NCBI Taxonomy" id="58117"/>
    <lineage>
        <taxon>Bacteria</taxon>
        <taxon>Bacillati</taxon>
        <taxon>Actinomycetota</taxon>
        <taxon>Actinomycetes</taxon>
        <taxon>Streptosporangiales</taxon>
        <taxon>Streptosporangiaceae</taxon>
        <taxon>Microbispora</taxon>
    </lineage>
</organism>
<name>A0A1N7EVZ0_9ACTN</name>
<evidence type="ECO:0000313" key="13">
    <source>
        <dbReference type="Proteomes" id="UP000186096"/>
    </source>
</evidence>
<dbReference type="SMART" id="SM00862">
    <property type="entry name" value="Trans_reg_C"/>
    <property type="match status" value="1"/>
</dbReference>
<reference evidence="13" key="1">
    <citation type="submission" date="2017-01" db="EMBL/GenBank/DDBJ databases">
        <authorList>
            <person name="Varghese N."/>
            <person name="Submissions S."/>
        </authorList>
    </citation>
    <scope>NUCLEOTIDE SEQUENCE [LARGE SCALE GENOMIC DNA]</scope>
    <source>
        <strain evidence="13">ATCC 12950</strain>
    </source>
</reference>
<evidence type="ECO:0000259" key="11">
    <source>
        <dbReference type="PROSITE" id="PS51755"/>
    </source>
</evidence>